<dbReference type="PANTHER" id="PTHR31218">
    <property type="entry name" value="WAT1-RELATED PROTEIN"/>
    <property type="match status" value="1"/>
</dbReference>
<name>A0A7I8KLT1_SPIIN</name>
<organism evidence="8 9">
    <name type="scientific">Spirodela intermedia</name>
    <name type="common">Intermediate duckweed</name>
    <dbReference type="NCBI Taxonomy" id="51605"/>
    <lineage>
        <taxon>Eukaryota</taxon>
        <taxon>Viridiplantae</taxon>
        <taxon>Streptophyta</taxon>
        <taxon>Embryophyta</taxon>
        <taxon>Tracheophyta</taxon>
        <taxon>Spermatophyta</taxon>
        <taxon>Magnoliopsida</taxon>
        <taxon>Liliopsida</taxon>
        <taxon>Araceae</taxon>
        <taxon>Lemnoideae</taxon>
        <taxon>Spirodela</taxon>
    </lineage>
</organism>
<evidence type="ECO:0000256" key="1">
    <source>
        <dbReference type="ARBA" id="ARBA00004141"/>
    </source>
</evidence>
<evidence type="ECO:0000259" key="7">
    <source>
        <dbReference type="Pfam" id="PF00892"/>
    </source>
</evidence>
<dbReference type="OrthoDB" id="770296at2759"/>
<evidence type="ECO:0000313" key="9">
    <source>
        <dbReference type="Proteomes" id="UP000663760"/>
    </source>
</evidence>
<dbReference type="SUPFAM" id="SSF103481">
    <property type="entry name" value="Multidrug resistance efflux transporter EmrE"/>
    <property type="match status" value="2"/>
</dbReference>
<reference evidence="8" key="1">
    <citation type="submission" date="2020-02" db="EMBL/GenBank/DDBJ databases">
        <authorList>
            <person name="Scholz U."/>
            <person name="Mascher M."/>
            <person name="Fiebig A."/>
        </authorList>
    </citation>
    <scope>NUCLEOTIDE SEQUENCE</scope>
</reference>
<dbReference type="Proteomes" id="UP000663760">
    <property type="component" value="Chromosome 6"/>
</dbReference>
<dbReference type="GO" id="GO:0016020">
    <property type="term" value="C:membrane"/>
    <property type="evidence" value="ECO:0007669"/>
    <property type="project" value="UniProtKB-SubCell"/>
</dbReference>
<feature type="domain" description="EamA" evidence="7">
    <location>
        <begin position="188"/>
        <end position="327"/>
    </location>
</feature>
<feature type="transmembrane region" description="Helical" evidence="6">
    <location>
        <begin position="151"/>
        <end position="176"/>
    </location>
</feature>
<gene>
    <name evidence="8" type="ORF">SI8410_06009402</name>
</gene>
<feature type="transmembrane region" description="Helical" evidence="6">
    <location>
        <begin position="53"/>
        <end position="70"/>
    </location>
</feature>
<dbReference type="InterPro" id="IPR000620">
    <property type="entry name" value="EamA_dom"/>
</dbReference>
<feature type="transmembrane region" description="Helical" evidence="6">
    <location>
        <begin position="257"/>
        <end position="276"/>
    </location>
</feature>
<feature type="transmembrane region" description="Helical" evidence="6">
    <location>
        <begin position="283"/>
        <end position="305"/>
    </location>
</feature>
<feature type="transmembrane region" description="Helical" evidence="6">
    <location>
        <begin position="218"/>
        <end position="237"/>
    </location>
</feature>
<feature type="transmembrane region" description="Helical" evidence="6">
    <location>
        <begin position="82"/>
        <end position="105"/>
    </location>
</feature>
<keyword evidence="3 6" id="KW-0812">Transmembrane</keyword>
<feature type="transmembrane region" description="Helical" evidence="6">
    <location>
        <begin position="21"/>
        <end position="41"/>
    </location>
</feature>
<dbReference type="InterPro" id="IPR030184">
    <property type="entry name" value="WAT1-related"/>
</dbReference>
<comment type="similarity">
    <text evidence="2 6">Belongs to the drug/metabolite transporter (DMT) superfamily. Plant drug/metabolite exporter (P-DME) (TC 2.A.7.4) family.</text>
</comment>
<keyword evidence="9" id="KW-1185">Reference proteome</keyword>
<evidence type="ECO:0000256" key="4">
    <source>
        <dbReference type="ARBA" id="ARBA00022989"/>
    </source>
</evidence>
<comment type="subcellular location">
    <subcellularLocation>
        <location evidence="1 6">Membrane</location>
        <topology evidence="1 6">Multi-pass membrane protein</topology>
    </subcellularLocation>
</comment>
<evidence type="ECO:0000256" key="3">
    <source>
        <dbReference type="ARBA" id="ARBA00022692"/>
    </source>
</evidence>
<keyword evidence="4 6" id="KW-1133">Transmembrane helix</keyword>
<dbReference type="AlphaFoldDB" id="A0A7I8KLT1"/>
<proteinExistence type="inferred from homology"/>
<feature type="transmembrane region" description="Helical" evidence="6">
    <location>
        <begin position="311"/>
        <end position="329"/>
    </location>
</feature>
<feature type="transmembrane region" description="Helical" evidence="6">
    <location>
        <begin position="182"/>
        <end position="206"/>
    </location>
</feature>
<protein>
    <recommendedName>
        <fullName evidence="6">WAT1-related protein</fullName>
    </recommendedName>
</protein>
<evidence type="ECO:0000256" key="2">
    <source>
        <dbReference type="ARBA" id="ARBA00007635"/>
    </source>
</evidence>
<evidence type="ECO:0000313" key="8">
    <source>
        <dbReference type="EMBL" id="CAA7398737.1"/>
    </source>
</evidence>
<evidence type="ECO:0000256" key="5">
    <source>
        <dbReference type="ARBA" id="ARBA00023136"/>
    </source>
</evidence>
<dbReference type="InterPro" id="IPR037185">
    <property type="entry name" value="EmrE-like"/>
</dbReference>
<dbReference type="Pfam" id="PF00892">
    <property type="entry name" value="EamA"/>
    <property type="match status" value="1"/>
</dbReference>
<sequence>MAAGEGEKKRSGAEGIWKAGILMVLSELSLAAFLVMVQSMLTSEGVNSTVFVVYEQAVASLLLTSLAYFLDKLKKPSFSIRFVCWAFLLGFLEITLGHLLLTASLRCITASFQSSLSNTLPAVIFLLAVASGRESFSICHASGQAKLWGTLLSVSGAIVVVLSKGTTAAAVGGAAASSPACAGGWVVGSLMTAVAVLAMALFSLLLEVVAKEYSADMTLSAMMTVFGTLQITAYAAVTERSPSAWRLNWRGSHQLLGVLYGGIFVTGIFYYVYTWCIRKAGPVFVGSFSPLLVVFSLVLEMVFFGATVRRWSLVGTAIVVAGMYLLLWAKAKDNSALTADGSSAMEALLLEEAQQSPCSAAS</sequence>
<evidence type="ECO:0000256" key="6">
    <source>
        <dbReference type="RuleBase" id="RU363077"/>
    </source>
</evidence>
<dbReference type="EMBL" id="LR746269">
    <property type="protein sequence ID" value="CAA7398737.1"/>
    <property type="molecule type" value="Genomic_DNA"/>
</dbReference>
<dbReference type="GO" id="GO:0022857">
    <property type="term" value="F:transmembrane transporter activity"/>
    <property type="evidence" value="ECO:0007669"/>
    <property type="project" value="InterPro"/>
</dbReference>
<accession>A0A7I8KLT1</accession>
<keyword evidence="5 6" id="KW-0472">Membrane</keyword>